<proteinExistence type="predicted"/>
<reference evidence="2" key="3">
    <citation type="submission" date="2025-09" db="UniProtKB">
        <authorList>
            <consortium name="Ensembl"/>
        </authorList>
    </citation>
    <scope>IDENTIFICATION</scope>
</reference>
<evidence type="ECO:0000313" key="2">
    <source>
        <dbReference type="Ensembl" id="ENSTRUP00000083461.1"/>
    </source>
</evidence>
<dbReference type="InterPro" id="IPR015655">
    <property type="entry name" value="PP2C"/>
</dbReference>
<dbReference type="GO" id="GO:0004741">
    <property type="term" value="F:[pyruvate dehydrogenase (acetyl-transferring)]-phosphatase activity"/>
    <property type="evidence" value="ECO:0007669"/>
    <property type="project" value="TreeGrafter"/>
</dbReference>
<evidence type="ECO:0000313" key="3">
    <source>
        <dbReference type="Proteomes" id="UP000005226"/>
    </source>
</evidence>
<protein>
    <submittedName>
        <fullName evidence="2">Protein phosphatase, Mg2+/Mn2+ dependent, 1J</fullName>
    </submittedName>
</protein>
<dbReference type="AlphaFoldDB" id="A0A674PCQ8"/>
<dbReference type="InterPro" id="IPR001932">
    <property type="entry name" value="PPM-type_phosphatase-like_dom"/>
</dbReference>
<dbReference type="SMART" id="SM00332">
    <property type="entry name" value="PP2Cc"/>
    <property type="match status" value="1"/>
</dbReference>
<dbReference type="PANTHER" id="PTHR13832:SF849">
    <property type="entry name" value="PROTEIN PHOSPHATASE 1H"/>
    <property type="match status" value="1"/>
</dbReference>
<dbReference type="PANTHER" id="PTHR13832">
    <property type="entry name" value="PROTEIN PHOSPHATASE 2C"/>
    <property type="match status" value="1"/>
</dbReference>
<reference evidence="2 3" key="1">
    <citation type="journal article" date="2011" name="Genome Biol. Evol.">
        <title>Integration of the genetic map and genome assembly of fugu facilitates insights into distinct features of genome evolution in teleosts and mammals.</title>
        <authorList>
            <person name="Kai W."/>
            <person name="Kikuchi K."/>
            <person name="Tohari S."/>
            <person name="Chew A.K."/>
            <person name="Tay A."/>
            <person name="Fujiwara A."/>
            <person name="Hosoya S."/>
            <person name="Suetake H."/>
            <person name="Naruse K."/>
            <person name="Brenner S."/>
            <person name="Suzuki Y."/>
            <person name="Venkatesh B."/>
        </authorList>
    </citation>
    <scope>NUCLEOTIDE SEQUENCE [LARGE SCALE GENOMIC DNA]</scope>
</reference>
<dbReference type="InterPro" id="IPR036457">
    <property type="entry name" value="PPM-type-like_dom_sf"/>
</dbReference>
<organism evidence="2 3">
    <name type="scientific">Takifugu rubripes</name>
    <name type="common">Japanese pufferfish</name>
    <name type="synonym">Fugu rubripes</name>
    <dbReference type="NCBI Taxonomy" id="31033"/>
    <lineage>
        <taxon>Eukaryota</taxon>
        <taxon>Metazoa</taxon>
        <taxon>Chordata</taxon>
        <taxon>Craniata</taxon>
        <taxon>Vertebrata</taxon>
        <taxon>Euteleostomi</taxon>
        <taxon>Actinopterygii</taxon>
        <taxon>Neopterygii</taxon>
        <taxon>Teleostei</taxon>
        <taxon>Neoteleostei</taxon>
        <taxon>Acanthomorphata</taxon>
        <taxon>Eupercaria</taxon>
        <taxon>Tetraodontiformes</taxon>
        <taxon>Tetradontoidea</taxon>
        <taxon>Tetraodontidae</taxon>
        <taxon>Takifugu</taxon>
    </lineage>
</organism>
<reference evidence="2" key="2">
    <citation type="submission" date="2025-08" db="UniProtKB">
        <authorList>
            <consortium name="Ensembl"/>
        </authorList>
    </citation>
    <scope>IDENTIFICATION</scope>
</reference>
<name>A0A674PCQ8_TAKRU</name>
<dbReference type="Gene3D" id="3.60.40.10">
    <property type="entry name" value="PPM-type phosphatase domain"/>
    <property type="match status" value="1"/>
</dbReference>
<feature type="domain" description="PPM-type phosphatase" evidence="1">
    <location>
        <begin position="95"/>
        <end position="483"/>
    </location>
</feature>
<dbReference type="PROSITE" id="PS51746">
    <property type="entry name" value="PPM_2"/>
    <property type="match status" value="1"/>
</dbReference>
<keyword evidence="3" id="KW-1185">Reference proteome</keyword>
<dbReference type="Ensembl" id="ENSTRUT00000087577.1">
    <property type="protein sequence ID" value="ENSTRUP00000083461.1"/>
    <property type="gene ID" value="ENSTRUG00000018284.3"/>
</dbReference>
<sequence length="490" mass="55030">MSTQRQNCNGVCVRACACVCVKPCLFRYDEIHARRLQPVQTTEGPVPCEQDSLPPRFPYNRPEFLDLTPELLQYSTEHASRPVLALKRGSRLPWKTGYAEVINAGKSMLNEDQASCEKLFVKKPNSKHRNSTLLEDNRDGTGIPLHFWGVFDGHAGSGAAIMASKLLHRIIRDRLEEICHLLEDPAGVPPICLAKNGSPYQNVTACPEQLVAWSFVAFAFHFSRFPCQDDLIQREKASYAISGGCCALAAIHLMGKLYLANAGDSRAIIVRNKEVIPMTNEFTPESERQRLQYLGFLRPELLGNEFTHIEFPRRIQHSELGKKMLYRDHTMTGWAYKTIVEDDLKFPLIYGEGKKARVMATIGVTRGLGDHDLKVYNSNIYIKPFLSCVPEVKIYNVEEHKHGPDDVLVMGTDGLWDVTTDREVADAVSAYLSCCDPSDPMRYTLAAQDLLMRSRGVLKERGWRLPSEKLGSGDDITVFVIPLAGQETET</sequence>
<evidence type="ECO:0000259" key="1">
    <source>
        <dbReference type="PROSITE" id="PS51746"/>
    </source>
</evidence>
<dbReference type="CDD" id="cd00143">
    <property type="entry name" value="PP2Cc"/>
    <property type="match status" value="1"/>
</dbReference>
<dbReference type="SUPFAM" id="SSF81606">
    <property type="entry name" value="PP2C-like"/>
    <property type="match status" value="1"/>
</dbReference>
<dbReference type="Proteomes" id="UP000005226">
    <property type="component" value="Chromosome 19"/>
</dbReference>
<dbReference type="GeneTree" id="ENSGT00940000166858"/>
<gene>
    <name evidence="2" type="primary">ppm1j</name>
</gene>
<dbReference type="Pfam" id="PF00481">
    <property type="entry name" value="PP2C"/>
    <property type="match status" value="2"/>
</dbReference>
<accession>A0A674PCQ8</accession>
<dbReference type="GO" id="GO:0005739">
    <property type="term" value="C:mitochondrion"/>
    <property type="evidence" value="ECO:0007669"/>
    <property type="project" value="TreeGrafter"/>
</dbReference>